<dbReference type="Gene3D" id="1.25.40.10">
    <property type="entry name" value="Tetratricopeptide repeat domain"/>
    <property type="match status" value="1"/>
</dbReference>
<dbReference type="PROSITE" id="PS50293">
    <property type="entry name" value="TPR_REGION"/>
    <property type="match status" value="1"/>
</dbReference>
<feature type="repeat" description="TPR" evidence="3">
    <location>
        <begin position="163"/>
        <end position="196"/>
    </location>
</feature>
<dbReference type="InterPro" id="IPR051685">
    <property type="entry name" value="Ycf3/AcsC/BcsC/TPR_MFPF"/>
</dbReference>
<feature type="repeat" description="TPR" evidence="3">
    <location>
        <begin position="129"/>
        <end position="162"/>
    </location>
</feature>
<dbReference type="InterPro" id="IPR019734">
    <property type="entry name" value="TPR_rpt"/>
</dbReference>
<proteinExistence type="predicted"/>
<dbReference type="EMBL" id="DRLD01000328">
    <property type="protein sequence ID" value="HED11371.1"/>
    <property type="molecule type" value="Genomic_DNA"/>
</dbReference>
<feature type="repeat" description="TPR" evidence="3">
    <location>
        <begin position="95"/>
        <end position="128"/>
    </location>
</feature>
<dbReference type="PANTHER" id="PTHR44943">
    <property type="entry name" value="CELLULOSE SYNTHASE OPERON PROTEIN C"/>
    <property type="match status" value="1"/>
</dbReference>
<evidence type="ECO:0000256" key="1">
    <source>
        <dbReference type="ARBA" id="ARBA00022737"/>
    </source>
</evidence>
<dbReference type="PROSITE" id="PS50005">
    <property type="entry name" value="TPR"/>
    <property type="match status" value="3"/>
</dbReference>
<reference evidence="4" key="1">
    <citation type="journal article" date="2020" name="mSystems">
        <title>Genome- and Community-Level Interaction Insights into Carbon Utilization and Element Cycling Functions of Hydrothermarchaeota in Hydrothermal Sediment.</title>
        <authorList>
            <person name="Zhou Z."/>
            <person name="Liu Y."/>
            <person name="Xu W."/>
            <person name="Pan J."/>
            <person name="Luo Z.H."/>
            <person name="Li M."/>
        </authorList>
    </citation>
    <scope>NUCLEOTIDE SEQUENCE [LARGE SCALE GENOMIC DNA]</scope>
    <source>
        <strain evidence="4">HyVt-456</strain>
    </source>
</reference>
<dbReference type="SUPFAM" id="SSF48452">
    <property type="entry name" value="TPR-like"/>
    <property type="match status" value="1"/>
</dbReference>
<protein>
    <submittedName>
        <fullName evidence="4">Tetratricopeptide repeat protein</fullName>
    </submittedName>
</protein>
<name>A0A7V1PVV5_CALAY</name>
<comment type="caution">
    <text evidence="4">The sequence shown here is derived from an EMBL/GenBank/DDBJ whole genome shotgun (WGS) entry which is preliminary data.</text>
</comment>
<gene>
    <name evidence="4" type="ORF">ENJ10_11835</name>
</gene>
<dbReference type="AlphaFoldDB" id="A0A7V1PVV5"/>
<evidence type="ECO:0000256" key="2">
    <source>
        <dbReference type="ARBA" id="ARBA00022803"/>
    </source>
</evidence>
<evidence type="ECO:0000256" key="3">
    <source>
        <dbReference type="PROSITE-ProRule" id="PRU00339"/>
    </source>
</evidence>
<organism evidence="4">
    <name type="scientific">Caldithrix abyssi</name>
    <dbReference type="NCBI Taxonomy" id="187145"/>
    <lineage>
        <taxon>Bacteria</taxon>
        <taxon>Pseudomonadati</taxon>
        <taxon>Calditrichota</taxon>
        <taxon>Calditrichia</taxon>
        <taxon>Calditrichales</taxon>
        <taxon>Calditrichaceae</taxon>
        <taxon>Caldithrix</taxon>
    </lineage>
</organism>
<dbReference type="SMART" id="SM00028">
    <property type="entry name" value="TPR"/>
    <property type="match status" value="4"/>
</dbReference>
<keyword evidence="2 3" id="KW-0802">TPR repeat</keyword>
<dbReference type="Proteomes" id="UP000886005">
    <property type="component" value="Unassembled WGS sequence"/>
</dbReference>
<dbReference type="InterPro" id="IPR011990">
    <property type="entry name" value="TPR-like_helical_dom_sf"/>
</dbReference>
<accession>A0A7V1PVV5</accession>
<sequence>MKGIGLRGQLKIDGREFSVTTGNDPQKNVIRSEVFESGRYLFGNEDSYYIREVEDEDKPTEQYLKEITEKTHKTTVNEIKILFRIFEKIKQLRQYLPHYRLGKVFYTRNFLPEAINNFKRAVELNPDFIRGYQRLGQAYLQNNQPQEALEAFKKAYALHPEYPDLNNAMGVCYTSLNNLQRASKFFKETLKIKENFKEANFNLGVVLFLSTLDENNSDDRVIVPARFLRTYKEICADKKYSSKKWALEFERTDEVLHNGKRSDVVKKVLELQKKILCHEDSGDIMDLFFLQFMYGGQEIDDEGIRYFSEMINEEVEQHQNYADYWNELGIIHLIQCREYFLKALSEFEKSRKNDPKFQAAEKNTQLLQRGKKGFLILLRAILK</sequence>
<dbReference type="Pfam" id="PF14559">
    <property type="entry name" value="TPR_19"/>
    <property type="match status" value="1"/>
</dbReference>
<dbReference type="PANTHER" id="PTHR44943:SF8">
    <property type="entry name" value="TPR REPEAT-CONTAINING PROTEIN MJ0263"/>
    <property type="match status" value="1"/>
</dbReference>
<keyword evidence="1" id="KW-0677">Repeat</keyword>
<evidence type="ECO:0000313" key="4">
    <source>
        <dbReference type="EMBL" id="HED11371.1"/>
    </source>
</evidence>